<dbReference type="GeneID" id="25903188"/>
<organism evidence="1 2">
    <name type="scientific">Sphaeroforma arctica JP610</name>
    <dbReference type="NCBI Taxonomy" id="667725"/>
    <lineage>
        <taxon>Eukaryota</taxon>
        <taxon>Ichthyosporea</taxon>
        <taxon>Ichthyophonida</taxon>
        <taxon>Sphaeroforma</taxon>
    </lineage>
</organism>
<gene>
    <name evidence="1" type="ORF">SARC_02684</name>
</gene>
<dbReference type="EMBL" id="KQ241719">
    <property type="protein sequence ID" value="KNC85129.1"/>
    <property type="molecule type" value="Genomic_DNA"/>
</dbReference>
<dbReference type="AlphaFoldDB" id="A0A0L0G899"/>
<evidence type="ECO:0000313" key="2">
    <source>
        <dbReference type="Proteomes" id="UP000054560"/>
    </source>
</evidence>
<proteinExistence type="predicted"/>
<evidence type="ECO:0000313" key="1">
    <source>
        <dbReference type="EMBL" id="KNC85129.1"/>
    </source>
</evidence>
<keyword evidence="2" id="KW-1185">Reference proteome</keyword>
<accession>A0A0L0G899</accession>
<name>A0A0L0G899_9EUKA</name>
<dbReference type="Proteomes" id="UP000054560">
    <property type="component" value="Unassembled WGS sequence"/>
</dbReference>
<protein>
    <submittedName>
        <fullName evidence="1">Uncharacterized protein</fullName>
    </submittedName>
</protein>
<reference evidence="1 2" key="1">
    <citation type="submission" date="2011-02" db="EMBL/GenBank/DDBJ databases">
        <title>The Genome Sequence of Sphaeroforma arctica JP610.</title>
        <authorList>
            <consortium name="The Broad Institute Genome Sequencing Platform"/>
            <person name="Russ C."/>
            <person name="Cuomo C."/>
            <person name="Young S.K."/>
            <person name="Zeng Q."/>
            <person name="Gargeya S."/>
            <person name="Alvarado L."/>
            <person name="Berlin A."/>
            <person name="Chapman S.B."/>
            <person name="Chen Z."/>
            <person name="Freedman E."/>
            <person name="Gellesch M."/>
            <person name="Goldberg J."/>
            <person name="Griggs A."/>
            <person name="Gujja S."/>
            <person name="Heilman E."/>
            <person name="Heiman D."/>
            <person name="Howarth C."/>
            <person name="Mehta T."/>
            <person name="Neiman D."/>
            <person name="Pearson M."/>
            <person name="Roberts A."/>
            <person name="Saif S."/>
            <person name="Shea T."/>
            <person name="Shenoy N."/>
            <person name="Sisk P."/>
            <person name="Stolte C."/>
            <person name="Sykes S."/>
            <person name="White J."/>
            <person name="Yandava C."/>
            <person name="Burger G."/>
            <person name="Gray M.W."/>
            <person name="Holland P.W.H."/>
            <person name="King N."/>
            <person name="Lang F.B.F."/>
            <person name="Roger A.J."/>
            <person name="Ruiz-Trillo I."/>
            <person name="Haas B."/>
            <person name="Nusbaum C."/>
            <person name="Birren B."/>
        </authorList>
    </citation>
    <scope>NUCLEOTIDE SEQUENCE [LARGE SCALE GENOMIC DNA]</scope>
    <source>
        <strain evidence="1 2">JP610</strain>
    </source>
</reference>
<dbReference type="RefSeq" id="XP_014159031.1">
    <property type="nucleotide sequence ID" value="XM_014303556.1"/>
</dbReference>
<sequence length="142" mass="15587">MGLAQTYGQLISVAGSAMITKAMGSEQDHRTIANTRLHRGDVLLAGGRSKMRRISLILHQLRQKWRCYAGHAYTNAQSCDRVAGQPHVLKKQECLNGCEPAATTTRVLDTMVQVKVGLRTSIVPYTNGMDEISKRLGVHALT</sequence>